<keyword evidence="2" id="KW-1185">Reference proteome</keyword>
<dbReference type="AlphaFoldDB" id="A0AA88GBU7"/>
<dbReference type="GeneID" id="68106091"/>
<dbReference type="Proteomes" id="UP000816034">
    <property type="component" value="Unassembled WGS sequence"/>
</dbReference>
<dbReference type="EMBL" id="PYSW02000070">
    <property type="protein sequence ID" value="KAG2372683.1"/>
    <property type="molecule type" value="Genomic_DNA"/>
</dbReference>
<accession>A0AA88GBU7</accession>
<dbReference type="RefSeq" id="XP_044541858.1">
    <property type="nucleotide sequence ID" value="XM_044689537.1"/>
</dbReference>
<proteinExistence type="predicted"/>
<evidence type="ECO:0000313" key="2">
    <source>
        <dbReference type="Proteomes" id="UP000816034"/>
    </source>
</evidence>
<sequence length="209" mass="24253">MEAGTRWLSRGFSTNFDWVHSIGTTVESSQNDFQNNFETHAYLEFPYDVKISYNHQCILITDFLTHQLLVCDLMNYSPKAYIDAPSDFPTRMYIEKNYEKQRDALYLMCRNGSIVMLMKYDLELFLKAKSLRDDEERNSIHSSGFIWKTTNCSMQAFVVNTALKRVMGCDFGESCLKILNSENGEFLHKIQFTNVPFAIDLAKDDIVII</sequence>
<name>A0AA88GBU7_NAELO</name>
<comment type="caution">
    <text evidence="1">The sequence shown here is derived from an EMBL/GenBank/DDBJ whole genome shotgun (WGS) entry which is preliminary data.</text>
</comment>
<gene>
    <name evidence="1" type="ORF">C9374_013638</name>
</gene>
<protein>
    <submittedName>
        <fullName evidence="1">Uncharacterized protein</fullName>
    </submittedName>
</protein>
<organism evidence="1 2">
    <name type="scientific">Naegleria lovaniensis</name>
    <name type="common">Amoeba</name>
    <dbReference type="NCBI Taxonomy" id="51637"/>
    <lineage>
        <taxon>Eukaryota</taxon>
        <taxon>Discoba</taxon>
        <taxon>Heterolobosea</taxon>
        <taxon>Tetramitia</taxon>
        <taxon>Eutetramitia</taxon>
        <taxon>Vahlkampfiidae</taxon>
        <taxon>Naegleria</taxon>
    </lineage>
</organism>
<evidence type="ECO:0000313" key="1">
    <source>
        <dbReference type="EMBL" id="KAG2372683.1"/>
    </source>
</evidence>
<reference evidence="1 2" key="1">
    <citation type="journal article" date="2018" name="BMC Genomics">
        <title>The genome of Naegleria lovaniensis, the basis for a comparative approach to unravel pathogenicity factors of the human pathogenic amoeba N. fowleri.</title>
        <authorList>
            <person name="Liechti N."/>
            <person name="Schurch N."/>
            <person name="Bruggmann R."/>
            <person name="Wittwer M."/>
        </authorList>
    </citation>
    <scope>NUCLEOTIDE SEQUENCE [LARGE SCALE GENOMIC DNA]</scope>
    <source>
        <strain evidence="1 2">ATCC 30569</strain>
    </source>
</reference>